<reference evidence="3" key="1">
    <citation type="submission" date="2016-10" db="EMBL/GenBank/DDBJ databases">
        <authorList>
            <person name="Varghese N."/>
            <person name="Submissions S."/>
        </authorList>
    </citation>
    <scope>NUCLEOTIDE SEQUENCE [LARGE SCALE GENOMIC DNA]</scope>
    <source>
        <strain evidence="3">DSM 24740</strain>
    </source>
</reference>
<dbReference type="STRING" id="478744.SAMN05444359_13039"/>
<keyword evidence="3" id="KW-1185">Reference proteome</keyword>
<dbReference type="InterPro" id="IPR021484">
    <property type="entry name" value="DUF3137"/>
</dbReference>
<dbReference type="Pfam" id="PF11335">
    <property type="entry name" value="DUF3137"/>
    <property type="match status" value="1"/>
</dbReference>
<name>A0A1H9MNG7_9BACT</name>
<feature type="transmembrane region" description="Helical" evidence="1">
    <location>
        <begin position="80"/>
        <end position="98"/>
    </location>
</feature>
<keyword evidence="1" id="KW-0472">Membrane</keyword>
<organism evidence="2 3">
    <name type="scientific">Neolewinella agarilytica</name>
    <dbReference type="NCBI Taxonomy" id="478744"/>
    <lineage>
        <taxon>Bacteria</taxon>
        <taxon>Pseudomonadati</taxon>
        <taxon>Bacteroidota</taxon>
        <taxon>Saprospiria</taxon>
        <taxon>Saprospirales</taxon>
        <taxon>Lewinellaceae</taxon>
        <taxon>Neolewinella</taxon>
    </lineage>
</organism>
<feature type="transmembrane region" description="Helical" evidence="1">
    <location>
        <begin position="55"/>
        <end position="74"/>
    </location>
</feature>
<dbReference type="AlphaFoldDB" id="A0A1H9MNG7"/>
<dbReference type="EMBL" id="FOFB01000030">
    <property type="protein sequence ID" value="SER25250.1"/>
    <property type="molecule type" value="Genomic_DNA"/>
</dbReference>
<dbReference type="Proteomes" id="UP000199021">
    <property type="component" value="Unassembled WGS sequence"/>
</dbReference>
<accession>A0A1H9MNG7</accession>
<keyword evidence="1" id="KW-1133">Transmembrane helix</keyword>
<dbReference type="InParanoid" id="A0A1H9MNG7"/>
<evidence type="ECO:0000313" key="3">
    <source>
        <dbReference type="Proteomes" id="UP000199021"/>
    </source>
</evidence>
<sequence length="334" mass="38745">MLPVLYFWDTGKAFGLPSYTKTIRLPIPRIDELRKYYNTTIRPELLRLERLRLRLIRGIFLSLLLVVVLLTVFVVADLGFLIFLLAMPVIFYVGSLYFRIEKFRQAYKPAIMQLLMEFLNDSPNFRSLSYDAKRAINQDRFERSGLFRPMPDTYRAEDYIQGLVGEMAFEMGEAFVREISPASNRLLVVFSGLFVHAIFSEPTVGRIAVWPRKNLRRLKRTVDAYVSKGGINADIEIMNPGFREEFAVYAMPNTHVAGILTPPMQEALLEFRRSQDNDIFFAVHNQDLFIGVAHDYDMLEPKFFSSNLSFADIRKFYTDITLMLGVIQDFDQTH</sequence>
<gene>
    <name evidence="2" type="ORF">SAMN05444359_13039</name>
</gene>
<evidence type="ECO:0000256" key="1">
    <source>
        <dbReference type="SAM" id="Phobius"/>
    </source>
</evidence>
<evidence type="ECO:0000313" key="2">
    <source>
        <dbReference type="EMBL" id="SER25250.1"/>
    </source>
</evidence>
<proteinExistence type="predicted"/>
<keyword evidence="1" id="KW-0812">Transmembrane</keyword>
<evidence type="ECO:0008006" key="4">
    <source>
        <dbReference type="Google" id="ProtNLM"/>
    </source>
</evidence>
<protein>
    <recommendedName>
        <fullName evidence="4">DUF3137 domain-containing protein</fullName>
    </recommendedName>
</protein>